<comment type="caution">
    <text evidence="2">The sequence shown here is derived from an EMBL/GenBank/DDBJ whole genome shotgun (WGS) entry which is preliminary data.</text>
</comment>
<evidence type="ECO:0008006" key="4">
    <source>
        <dbReference type="Google" id="ProtNLM"/>
    </source>
</evidence>
<feature type="transmembrane region" description="Helical" evidence="1">
    <location>
        <begin position="101"/>
        <end position="123"/>
    </location>
</feature>
<feature type="transmembrane region" description="Helical" evidence="1">
    <location>
        <begin position="45"/>
        <end position="65"/>
    </location>
</feature>
<feature type="transmembrane region" description="Helical" evidence="1">
    <location>
        <begin position="12"/>
        <end position="33"/>
    </location>
</feature>
<protein>
    <recommendedName>
        <fullName evidence="4">DUF3054 domain-containing protein</fullName>
    </recommendedName>
</protein>
<evidence type="ECO:0000256" key="1">
    <source>
        <dbReference type="SAM" id="Phobius"/>
    </source>
</evidence>
<dbReference type="InterPro" id="IPR021414">
    <property type="entry name" value="DUF3054"/>
</dbReference>
<keyword evidence="1" id="KW-1133">Transmembrane helix</keyword>
<name>A0ABN2Q9K5_9MICO</name>
<organism evidence="2 3">
    <name type="scientific">Agromyces allii</name>
    <dbReference type="NCBI Taxonomy" id="393607"/>
    <lineage>
        <taxon>Bacteria</taxon>
        <taxon>Bacillati</taxon>
        <taxon>Actinomycetota</taxon>
        <taxon>Actinomycetes</taxon>
        <taxon>Micrococcales</taxon>
        <taxon>Microbacteriaceae</taxon>
        <taxon>Agromyces</taxon>
    </lineage>
</organism>
<evidence type="ECO:0000313" key="3">
    <source>
        <dbReference type="Proteomes" id="UP001499954"/>
    </source>
</evidence>
<dbReference type="Pfam" id="PF11255">
    <property type="entry name" value="DUF3054"/>
    <property type="match status" value="1"/>
</dbReference>
<sequence>MTSPSDPQRATGVRTVVLAAALDVVLVIVFAVIGRSSHAEGLDLMGVWGTAWPFLAGAAVGWLVARAWRRPLAVWPTGVVVWVAAVVVGMLLRAASGQGTAIAFVIVATLTLALLLLGWRAIAGLATRLRVKRGRPAASGTEASGSTDSGSTVP</sequence>
<reference evidence="2 3" key="1">
    <citation type="journal article" date="2019" name="Int. J. Syst. Evol. Microbiol.">
        <title>The Global Catalogue of Microorganisms (GCM) 10K type strain sequencing project: providing services to taxonomists for standard genome sequencing and annotation.</title>
        <authorList>
            <consortium name="The Broad Institute Genomics Platform"/>
            <consortium name="The Broad Institute Genome Sequencing Center for Infectious Disease"/>
            <person name="Wu L."/>
            <person name="Ma J."/>
        </authorList>
    </citation>
    <scope>NUCLEOTIDE SEQUENCE [LARGE SCALE GENOMIC DNA]</scope>
    <source>
        <strain evidence="2 3">JCM 13584</strain>
    </source>
</reference>
<keyword evidence="3" id="KW-1185">Reference proteome</keyword>
<dbReference type="EMBL" id="BAAAMK010000002">
    <property type="protein sequence ID" value="GAA1947194.1"/>
    <property type="molecule type" value="Genomic_DNA"/>
</dbReference>
<keyword evidence="1" id="KW-0812">Transmembrane</keyword>
<dbReference type="RefSeq" id="WP_157413443.1">
    <property type="nucleotide sequence ID" value="NZ_BAAAMK010000002.1"/>
</dbReference>
<feature type="transmembrane region" description="Helical" evidence="1">
    <location>
        <begin position="72"/>
        <end position="95"/>
    </location>
</feature>
<proteinExistence type="predicted"/>
<dbReference type="Proteomes" id="UP001499954">
    <property type="component" value="Unassembled WGS sequence"/>
</dbReference>
<keyword evidence="1" id="KW-0472">Membrane</keyword>
<evidence type="ECO:0000313" key="2">
    <source>
        <dbReference type="EMBL" id="GAA1947194.1"/>
    </source>
</evidence>
<gene>
    <name evidence="2" type="ORF">GCM10009717_11910</name>
</gene>
<accession>A0ABN2Q9K5</accession>